<reference evidence="1 2" key="1">
    <citation type="submission" date="2024-08" db="EMBL/GenBank/DDBJ databases">
        <title>Genome sequence of Streptomyces aureus CACIA-1.46HGO.</title>
        <authorList>
            <person name="Evangelista-Martinez Z."/>
        </authorList>
    </citation>
    <scope>NUCLEOTIDE SEQUENCE [LARGE SCALE GENOMIC DNA]</scope>
    <source>
        <strain evidence="1 2">CACIA-1.46HGO</strain>
    </source>
</reference>
<proteinExistence type="predicted"/>
<comment type="caution">
    <text evidence="1">The sequence shown here is derived from an EMBL/GenBank/DDBJ whole genome shotgun (WGS) entry which is preliminary data.</text>
</comment>
<gene>
    <name evidence="1" type="ORF">ACEG43_47805</name>
</gene>
<organism evidence="1 2">
    <name type="scientific">Streptomyces aureus</name>
    <dbReference type="NCBI Taxonomy" id="193461"/>
    <lineage>
        <taxon>Bacteria</taxon>
        <taxon>Bacillati</taxon>
        <taxon>Actinomycetota</taxon>
        <taxon>Actinomycetes</taxon>
        <taxon>Kitasatosporales</taxon>
        <taxon>Streptomycetaceae</taxon>
        <taxon>Streptomyces</taxon>
    </lineage>
</organism>
<evidence type="ECO:0000313" key="2">
    <source>
        <dbReference type="Proteomes" id="UP001571476"/>
    </source>
</evidence>
<evidence type="ECO:0000313" key="1">
    <source>
        <dbReference type="EMBL" id="MFA3843704.1"/>
    </source>
</evidence>
<accession>A0ABV4T2L2</accession>
<protein>
    <submittedName>
        <fullName evidence="1">Uncharacterized protein</fullName>
    </submittedName>
</protein>
<keyword evidence="2" id="KW-1185">Reference proteome</keyword>
<sequence>MHFLHTWIAASLYPSGHEIEGSRPVQRRSGGIRGVRAVAGSGWIVDRFGDDFEGEGRADERSRRPTARIESAQARWRAITGAHRVPLVRAGARFENGVLVERDEAAA</sequence>
<dbReference type="Proteomes" id="UP001571476">
    <property type="component" value="Unassembled WGS sequence"/>
</dbReference>
<name>A0ABV4T2L2_9ACTN</name>
<dbReference type="RefSeq" id="WP_372567499.1">
    <property type="nucleotide sequence ID" value="NZ_JBGOSP010000071.1"/>
</dbReference>
<dbReference type="EMBL" id="JBGOSP010000071">
    <property type="protein sequence ID" value="MFA3843704.1"/>
    <property type="molecule type" value="Genomic_DNA"/>
</dbReference>